<feature type="transmembrane region" description="Helical" evidence="1">
    <location>
        <begin position="48"/>
        <end position="68"/>
    </location>
</feature>
<dbReference type="EnsemblProtists" id="EOD14997">
    <property type="protein sequence ID" value="EOD14997"/>
    <property type="gene ID" value="EMIHUDRAFT_246251"/>
</dbReference>
<reference evidence="2" key="2">
    <citation type="submission" date="2024-10" db="UniProtKB">
        <authorList>
            <consortium name="EnsemblProtists"/>
        </authorList>
    </citation>
    <scope>IDENTIFICATION</scope>
</reference>
<dbReference type="GeneID" id="17261144"/>
<dbReference type="HOGENOM" id="CLU_1216692_0_0_1"/>
<organism evidence="2 3">
    <name type="scientific">Emiliania huxleyi (strain CCMP1516)</name>
    <dbReference type="NCBI Taxonomy" id="280463"/>
    <lineage>
        <taxon>Eukaryota</taxon>
        <taxon>Haptista</taxon>
        <taxon>Haptophyta</taxon>
        <taxon>Prymnesiophyceae</taxon>
        <taxon>Isochrysidales</taxon>
        <taxon>Noelaerhabdaceae</taxon>
        <taxon>Emiliania</taxon>
    </lineage>
</organism>
<keyword evidence="1" id="KW-0812">Transmembrane</keyword>
<dbReference type="AlphaFoldDB" id="A0A0D3IUR2"/>
<accession>A0A0D3IUR2</accession>
<proteinExistence type="predicted"/>
<name>A0A0D3IUR2_EMIH1</name>
<evidence type="ECO:0000313" key="2">
    <source>
        <dbReference type="EnsemblProtists" id="EOD14997"/>
    </source>
</evidence>
<dbReference type="RefSeq" id="XP_005767426.1">
    <property type="nucleotide sequence ID" value="XM_005767369.1"/>
</dbReference>
<evidence type="ECO:0000313" key="3">
    <source>
        <dbReference type="Proteomes" id="UP000013827"/>
    </source>
</evidence>
<sequence length="228" mass="24421">MVELLSVPSTFAGHTRSEQWQFFLHSVWMVVPALLVLFPAALSWHPRGIVLASPWASLLSHVASLAHWSDYKPGGTVQKVDVALALAVMLTAFSDGWAVLGLVALPLGERRFLWAMSAALALLAALDVRHRQLFGTTHVAGTVIHHTLRHVGYYYVLFVCGEPTGGPQARALLLAGPIAHVVLCAASGSRWLRLDERSAPASVGECAAGLALSYGAVATTLSLTRTIR</sequence>
<keyword evidence="1" id="KW-1133">Transmembrane helix</keyword>
<feature type="transmembrane region" description="Helical" evidence="1">
    <location>
        <begin position="22"/>
        <end position="42"/>
    </location>
</feature>
<keyword evidence="1" id="KW-0472">Membrane</keyword>
<feature type="transmembrane region" description="Helical" evidence="1">
    <location>
        <begin position="80"/>
        <end position="105"/>
    </location>
</feature>
<dbReference type="KEGG" id="ehx:EMIHUDRAFT_246251"/>
<evidence type="ECO:0000256" key="1">
    <source>
        <dbReference type="SAM" id="Phobius"/>
    </source>
</evidence>
<dbReference type="PaxDb" id="2903-EOD14997"/>
<keyword evidence="3" id="KW-1185">Reference proteome</keyword>
<protein>
    <submittedName>
        <fullName evidence="2">Uncharacterized protein</fullName>
    </submittedName>
</protein>
<reference evidence="3" key="1">
    <citation type="journal article" date="2013" name="Nature">
        <title>Pan genome of the phytoplankton Emiliania underpins its global distribution.</title>
        <authorList>
            <person name="Read B.A."/>
            <person name="Kegel J."/>
            <person name="Klute M.J."/>
            <person name="Kuo A."/>
            <person name="Lefebvre S.C."/>
            <person name="Maumus F."/>
            <person name="Mayer C."/>
            <person name="Miller J."/>
            <person name="Monier A."/>
            <person name="Salamov A."/>
            <person name="Young J."/>
            <person name="Aguilar M."/>
            <person name="Claverie J.M."/>
            <person name="Frickenhaus S."/>
            <person name="Gonzalez K."/>
            <person name="Herman E.K."/>
            <person name="Lin Y.C."/>
            <person name="Napier J."/>
            <person name="Ogata H."/>
            <person name="Sarno A.F."/>
            <person name="Shmutz J."/>
            <person name="Schroeder D."/>
            <person name="de Vargas C."/>
            <person name="Verret F."/>
            <person name="von Dassow P."/>
            <person name="Valentin K."/>
            <person name="Van de Peer Y."/>
            <person name="Wheeler G."/>
            <person name="Dacks J.B."/>
            <person name="Delwiche C.F."/>
            <person name="Dyhrman S.T."/>
            <person name="Glockner G."/>
            <person name="John U."/>
            <person name="Richards T."/>
            <person name="Worden A.Z."/>
            <person name="Zhang X."/>
            <person name="Grigoriev I.V."/>
            <person name="Allen A.E."/>
            <person name="Bidle K."/>
            <person name="Borodovsky M."/>
            <person name="Bowler C."/>
            <person name="Brownlee C."/>
            <person name="Cock J.M."/>
            <person name="Elias M."/>
            <person name="Gladyshev V.N."/>
            <person name="Groth M."/>
            <person name="Guda C."/>
            <person name="Hadaegh A."/>
            <person name="Iglesias-Rodriguez M.D."/>
            <person name="Jenkins J."/>
            <person name="Jones B.M."/>
            <person name="Lawson T."/>
            <person name="Leese F."/>
            <person name="Lindquist E."/>
            <person name="Lobanov A."/>
            <person name="Lomsadze A."/>
            <person name="Malik S.B."/>
            <person name="Marsh M.E."/>
            <person name="Mackinder L."/>
            <person name="Mock T."/>
            <person name="Mueller-Roeber B."/>
            <person name="Pagarete A."/>
            <person name="Parker M."/>
            <person name="Probert I."/>
            <person name="Quesneville H."/>
            <person name="Raines C."/>
            <person name="Rensing S.A."/>
            <person name="Riano-Pachon D.M."/>
            <person name="Richier S."/>
            <person name="Rokitta S."/>
            <person name="Shiraiwa Y."/>
            <person name="Soanes D.M."/>
            <person name="van der Giezen M."/>
            <person name="Wahlund T.M."/>
            <person name="Williams B."/>
            <person name="Wilson W."/>
            <person name="Wolfe G."/>
            <person name="Wurch L.L."/>
        </authorList>
    </citation>
    <scope>NUCLEOTIDE SEQUENCE</scope>
</reference>
<dbReference type="Proteomes" id="UP000013827">
    <property type="component" value="Unassembled WGS sequence"/>
</dbReference>